<dbReference type="Proteomes" id="UP000004750">
    <property type="component" value="Unassembled WGS sequence"/>
</dbReference>
<comment type="caution">
    <text evidence="3">The sequence shown here is derived from an EMBL/GenBank/DDBJ whole genome shotgun (WGS) entry which is preliminary data.</text>
</comment>
<keyword evidence="1" id="KW-0143">Chaperone</keyword>
<protein>
    <submittedName>
        <fullName evidence="3">DnaJ domain protein</fullName>
    </submittedName>
</protein>
<feature type="transmembrane region" description="Helical" evidence="2">
    <location>
        <begin position="139"/>
        <end position="160"/>
    </location>
</feature>
<sequence>MFLWLRHHNYYRILGVPSTAGVPEIRNAVSALRKRDAAGSYTATLNTIEETLSDPQKRNAYDDQLGLTAGLRGDYYVAIQAQAEPKKQTFVDVTGREYGSEEALRNAQKARYNQMAAELEDWEKGLTARDHLLSSGRAMLFLGMLAMALAIAFFSGKPFYDDYRARQQSEEAYVALSNAGNEVMSLIRSNKVFPSSYSNDGEYYHIGVEGDNAIKLSFNQKAYNGLQGSSITFELYQIPNAGVDWRCRTDLPEDYVPVRCPK</sequence>
<evidence type="ECO:0000256" key="1">
    <source>
        <dbReference type="ARBA" id="ARBA00023186"/>
    </source>
</evidence>
<dbReference type="Gene3D" id="3.30.700.10">
    <property type="entry name" value="Glycoprotein, Type 4 Pilin"/>
    <property type="match status" value="1"/>
</dbReference>
<gene>
    <name evidence="3" type="ORF">HMPREF9080_02993</name>
</gene>
<dbReference type="RefSeq" id="WP_006986976.1">
    <property type="nucleotide sequence ID" value="NZ_JH417971.1"/>
</dbReference>
<dbReference type="AlphaFoldDB" id="G9ZJM3"/>
<organism evidence="3 4">
    <name type="scientific">Cardiobacterium valvarum F0432</name>
    <dbReference type="NCBI Taxonomy" id="797473"/>
    <lineage>
        <taxon>Bacteria</taxon>
        <taxon>Pseudomonadati</taxon>
        <taxon>Pseudomonadota</taxon>
        <taxon>Gammaproteobacteria</taxon>
        <taxon>Cardiobacteriales</taxon>
        <taxon>Cardiobacteriaceae</taxon>
        <taxon>Cardiobacterium</taxon>
    </lineage>
</organism>
<evidence type="ECO:0000313" key="3">
    <source>
        <dbReference type="EMBL" id="EHM49691.1"/>
    </source>
</evidence>
<dbReference type="InterPro" id="IPR045584">
    <property type="entry name" value="Pilin-like"/>
</dbReference>
<dbReference type="SUPFAM" id="SSF54523">
    <property type="entry name" value="Pili subunits"/>
    <property type="match status" value="1"/>
</dbReference>
<keyword evidence="2" id="KW-1133">Transmembrane helix</keyword>
<dbReference type="HOGENOM" id="CLU_1056426_0_0_6"/>
<dbReference type="SUPFAM" id="SSF46565">
    <property type="entry name" value="Chaperone J-domain"/>
    <property type="match status" value="1"/>
</dbReference>
<reference evidence="3 4" key="1">
    <citation type="submission" date="2011-08" db="EMBL/GenBank/DDBJ databases">
        <authorList>
            <person name="Weinstock G."/>
            <person name="Sodergren E."/>
            <person name="Clifton S."/>
            <person name="Fulton L."/>
            <person name="Fulton B."/>
            <person name="Courtney L."/>
            <person name="Fronick C."/>
            <person name="Harrison M."/>
            <person name="Strong C."/>
            <person name="Farmer C."/>
            <person name="Delahaunty K."/>
            <person name="Markovic C."/>
            <person name="Hall O."/>
            <person name="Minx P."/>
            <person name="Tomlinson C."/>
            <person name="Mitreva M."/>
            <person name="Hou S."/>
            <person name="Chen J."/>
            <person name="Wollam A."/>
            <person name="Pepin K.H."/>
            <person name="Johnson M."/>
            <person name="Bhonagiri V."/>
            <person name="Zhang X."/>
            <person name="Suruliraj S."/>
            <person name="Warren W."/>
            <person name="Chinwalla A."/>
            <person name="Mardis E.R."/>
            <person name="Wilson R.K."/>
        </authorList>
    </citation>
    <scope>NUCLEOTIDE SEQUENCE [LARGE SCALE GENOMIC DNA]</scope>
    <source>
        <strain evidence="3 4">F0432</strain>
    </source>
</reference>
<evidence type="ECO:0000313" key="4">
    <source>
        <dbReference type="Proteomes" id="UP000004750"/>
    </source>
</evidence>
<accession>G9ZJM3</accession>
<evidence type="ECO:0000256" key="2">
    <source>
        <dbReference type="SAM" id="Phobius"/>
    </source>
</evidence>
<proteinExistence type="predicted"/>
<dbReference type="EMBL" id="AGCM01000194">
    <property type="protein sequence ID" value="EHM49691.1"/>
    <property type="molecule type" value="Genomic_DNA"/>
</dbReference>
<keyword evidence="2" id="KW-0812">Transmembrane</keyword>
<name>G9ZJM3_9GAMM</name>
<keyword evidence="2" id="KW-0472">Membrane</keyword>
<dbReference type="InterPro" id="IPR036869">
    <property type="entry name" value="J_dom_sf"/>
</dbReference>